<sequence length="174" mass="18443">MMTVQASPNGLQPIAGRLTSMRGFTLLELMLVVTIAAILSGIGVPSFARFIAEQRTIAAASDIQMALWRVRSEAIRLRADIGLVPADPEAGWESGWVAVDPTTSGHELMRRGPLVGVTLAGGPSQILYRASGRLRGTAMSGIEIASKTNSAVEKRCVHIDLSGQPMMVKGGCSR</sequence>
<keyword evidence="8 11" id="KW-0472">Membrane</keyword>
<evidence type="ECO:0000256" key="11">
    <source>
        <dbReference type="SAM" id="Phobius"/>
    </source>
</evidence>
<evidence type="ECO:0000313" key="14">
    <source>
        <dbReference type="Proteomes" id="UP000198816"/>
    </source>
</evidence>
<dbReference type="Proteomes" id="UP000198816">
    <property type="component" value="Unassembled WGS sequence"/>
</dbReference>
<dbReference type="Pfam" id="PF12019">
    <property type="entry name" value="GspH"/>
    <property type="match status" value="1"/>
</dbReference>
<feature type="domain" description="General secretion pathway GspH" evidence="12">
    <location>
        <begin position="59"/>
        <end position="163"/>
    </location>
</feature>
<dbReference type="Pfam" id="PF07963">
    <property type="entry name" value="N_methyl"/>
    <property type="match status" value="1"/>
</dbReference>
<dbReference type="OrthoDB" id="2313614at2"/>
<dbReference type="AlphaFoldDB" id="A0A1H2Z380"/>
<evidence type="ECO:0000256" key="1">
    <source>
        <dbReference type="ARBA" id="ARBA00004377"/>
    </source>
</evidence>
<evidence type="ECO:0000259" key="12">
    <source>
        <dbReference type="Pfam" id="PF12019"/>
    </source>
</evidence>
<keyword evidence="6 11" id="KW-0812">Transmembrane</keyword>
<evidence type="ECO:0000313" key="13">
    <source>
        <dbReference type="EMBL" id="SDX11880.1"/>
    </source>
</evidence>
<dbReference type="Gene3D" id="3.55.40.10">
    <property type="entry name" value="minor pseudopilin epsh domain"/>
    <property type="match status" value="1"/>
</dbReference>
<dbReference type="PROSITE" id="PS00409">
    <property type="entry name" value="PROKAR_NTER_METHYL"/>
    <property type="match status" value="1"/>
</dbReference>
<dbReference type="EMBL" id="FNNZ01000014">
    <property type="protein sequence ID" value="SDX11880.1"/>
    <property type="molecule type" value="Genomic_DNA"/>
</dbReference>
<evidence type="ECO:0000256" key="5">
    <source>
        <dbReference type="ARBA" id="ARBA00022519"/>
    </source>
</evidence>
<protein>
    <recommendedName>
        <fullName evidence="2">Type II secretion system protein H</fullName>
    </recommendedName>
    <alternativeName>
        <fullName evidence="10">General secretion pathway protein H</fullName>
    </alternativeName>
</protein>
<evidence type="ECO:0000256" key="6">
    <source>
        <dbReference type="ARBA" id="ARBA00022692"/>
    </source>
</evidence>
<dbReference type="GO" id="GO:0015627">
    <property type="term" value="C:type II protein secretion system complex"/>
    <property type="evidence" value="ECO:0007669"/>
    <property type="project" value="InterPro"/>
</dbReference>
<evidence type="ECO:0000256" key="8">
    <source>
        <dbReference type="ARBA" id="ARBA00023136"/>
    </source>
</evidence>
<dbReference type="SUPFAM" id="SSF54523">
    <property type="entry name" value="Pili subunits"/>
    <property type="match status" value="1"/>
</dbReference>
<dbReference type="InterPro" id="IPR045584">
    <property type="entry name" value="Pilin-like"/>
</dbReference>
<keyword evidence="3" id="KW-1003">Cell membrane</keyword>
<comment type="similarity">
    <text evidence="9">Belongs to the GSP H family.</text>
</comment>
<comment type="subcellular location">
    <subcellularLocation>
        <location evidence="1">Cell inner membrane</location>
        <topology evidence="1">Single-pass membrane protein</topology>
    </subcellularLocation>
</comment>
<evidence type="ECO:0000256" key="2">
    <source>
        <dbReference type="ARBA" id="ARBA00021549"/>
    </source>
</evidence>
<keyword evidence="14" id="KW-1185">Reference proteome</keyword>
<evidence type="ECO:0000256" key="10">
    <source>
        <dbReference type="ARBA" id="ARBA00030775"/>
    </source>
</evidence>
<gene>
    <name evidence="13" type="ORF">SAMN05421783_114110</name>
</gene>
<dbReference type="NCBIfam" id="TIGR02532">
    <property type="entry name" value="IV_pilin_GFxxxE"/>
    <property type="match status" value="1"/>
</dbReference>
<keyword evidence="4" id="KW-0488">Methylation</keyword>
<dbReference type="RefSeq" id="WP_093033926.1">
    <property type="nucleotide sequence ID" value="NZ_FNNZ01000014.1"/>
</dbReference>
<dbReference type="InterPro" id="IPR012902">
    <property type="entry name" value="N_methyl_site"/>
</dbReference>
<evidence type="ECO:0000256" key="4">
    <source>
        <dbReference type="ARBA" id="ARBA00022481"/>
    </source>
</evidence>
<evidence type="ECO:0000256" key="3">
    <source>
        <dbReference type="ARBA" id="ARBA00022475"/>
    </source>
</evidence>
<feature type="transmembrane region" description="Helical" evidence="11">
    <location>
        <begin position="29"/>
        <end position="48"/>
    </location>
</feature>
<name>A0A1H2Z380_THIRO</name>
<evidence type="ECO:0000256" key="7">
    <source>
        <dbReference type="ARBA" id="ARBA00022989"/>
    </source>
</evidence>
<proteinExistence type="inferred from homology"/>
<keyword evidence="7 11" id="KW-1133">Transmembrane helix</keyword>
<dbReference type="InterPro" id="IPR022346">
    <property type="entry name" value="T2SS_GspH"/>
</dbReference>
<accession>A0A1H2Z380</accession>
<dbReference type="GO" id="GO:0015628">
    <property type="term" value="P:protein secretion by the type II secretion system"/>
    <property type="evidence" value="ECO:0007669"/>
    <property type="project" value="InterPro"/>
</dbReference>
<evidence type="ECO:0000256" key="9">
    <source>
        <dbReference type="ARBA" id="ARBA00025772"/>
    </source>
</evidence>
<organism evidence="13 14">
    <name type="scientific">Thiocapsa roseopersicina</name>
    <dbReference type="NCBI Taxonomy" id="1058"/>
    <lineage>
        <taxon>Bacteria</taxon>
        <taxon>Pseudomonadati</taxon>
        <taxon>Pseudomonadota</taxon>
        <taxon>Gammaproteobacteria</taxon>
        <taxon>Chromatiales</taxon>
        <taxon>Chromatiaceae</taxon>
        <taxon>Thiocapsa</taxon>
    </lineage>
</organism>
<keyword evidence="5" id="KW-0997">Cell inner membrane</keyword>
<dbReference type="STRING" id="1058.SAMN05421783_114110"/>
<dbReference type="GO" id="GO:0005886">
    <property type="term" value="C:plasma membrane"/>
    <property type="evidence" value="ECO:0007669"/>
    <property type="project" value="UniProtKB-SubCell"/>
</dbReference>
<reference evidence="14" key="1">
    <citation type="submission" date="2016-10" db="EMBL/GenBank/DDBJ databases">
        <authorList>
            <person name="Varghese N."/>
            <person name="Submissions S."/>
        </authorList>
    </citation>
    <scope>NUCLEOTIDE SEQUENCE [LARGE SCALE GENOMIC DNA]</scope>
    <source>
        <strain evidence="14">DSM 217</strain>
    </source>
</reference>